<feature type="non-terminal residue" evidence="1">
    <location>
        <position position="62"/>
    </location>
</feature>
<proteinExistence type="predicted"/>
<gene>
    <name evidence="1" type="ORF">B0A55_13372</name>
</gene>
<accession>A0A4U0VCJ3</accession>
<dbReference type="EMBL" id="NAJQ01002251">
    <property type="protein sequence ID" value="TKA46332.1"/>
    <property type="molecule type" value="Genomic_DNA"/>
</dbReference>
<name>A0A4U0VCJ3_9PEZI</name>
<sequence>MDGHLTAAMREMRQRLMGLESMQMARRSQQEMPLQRRDPALYMRLMAPPDEAAPMTRHAPFG</sequence>
<evidence type="ECO:0000313" key="2">
    <source>
        <dbReference type="Proteomes" id="UP000309340"/>
    </source>
</evidence>
<reference evidence="1 2" key="1">
    <citation type="submission" date="2017-03" db="EMBL/GenBank/DDBJ databases">
        <title>Genomes of endolithic fungi from Antarctica.</title>
        <authorList>
            <person name="Coleine C."/>
            <person name="Masonjones S."/>
            <person name="Stajich J.E."/>
        </authorList>
    </citation>
    <scope>NUCLEOTIDE SEQUENCE [LARGE SCALE GENOMIC DNA]</scope>
    <source>
        <strain evidence="1 2">CCFEE 5184</strain>
    </source>
</reference>
<dbReference type="Proteomes" id="UP000309340">
    <property type="component" value="Unassembled WGS sequence"/>
</dbReference>
<protein>
    <submittedName>
        <fullName evidence="1">Uncharacterized protein</fullName>
    </submittedName>
</protein>
<comment type="caution">
    <text evidence="1">The sequence shown here is derived from an EMBL/GenBank/DDBJ whole genome shotgun (WGS) entry which is preliminary data.</text>
</comment>
<evidence type="ECO:0000313" key="1">
    <source>
        <dbReference type="EMBL" id="TKA46332.1"/>
    </source>
</evidence>
<keyword evidence="2" id="KW-1185">Reference proteome</keyword>
<organism evidence="1 2">
    <name type="scientific">Friedmanniomyces simplex</name>
    <dbReference type="NCBI Taxonomy" id="329884"/>
    <lineage>
        <taxon>Eukaryota</taxon>
        <taxon>Fungi</taxon>
        <taxon>Dikarya</taxon>
        <taxon>Ascomycota</taxon>
        <taxon>Pezizomycotina</taxon>
        <taxon>Dothideomycetes</taxon>
        <taxon>Dothideomycetidae</taxon>
        <taxon>Mycosphaerellales</taxon>
        <taxon>Teratosphaeriaceae</taxon>
        <taxon>Friedmanniomyces</taxon>
    </lineage>
</organism>
<dbReference type="AlphaFoldDB" id="A0A4U0VCJ3"/>